<proteinExistence type="predicted"/>
<protein>
    <submittedName>
        <fullName evidence="1">Uncharacterized protein</fullName>
    </submittedName>
</protein>
<accession>A0A853I9C5</accession>
<comment type="caution">
    <text evidence="1">The sequence shown here is derived from an EMBL/GenBank/DDBJ whole genome shotgun (WGS) entry which is preliminary data.</text>
</comment>
<gene>
    <name evidence="1" type="ORF">H0A36_10660</name>
</gene>
<dbReference type="RefSeq" id="WP_180568500.1">
    <property type="nucleotide sequence ID" value="NZ_JACCKB010000014.1"/>
</dbReference>
<reference evidence="1 2" key="1">
    <citation type="submission" date="2020-07" db="EMBL/GenBank/DDBJ databases">
        <title>Endozoicomonas sp. nov., isolated from sediment.</title>
        <authorList>
            <person name="Gu T."/>
        </authorList>
    </citation>
    <scope>NUCLEOTIDE SEQUENCE [LARGE SCALE GENOMIC DNA]</scope>
    <source>
        <strain evidence="1 2">SM1973</strain>
    </source>
</reference>
<organism evidence="1 2">
    <name type="scientific">Spartinivicinus marinus</name>
    <dbReference type="NCBI Taxonomy" id="2994442"/>
    <lineage>
        <taxon>Bacteria</taxon>
        <taxon>Pseudomonadati</taxon>
        <taxon>Pseudomonadota</taxon>
        <taxon>Gammaproteobacteria</taxon>
        <taxon>Oceanospirillales</taxon>
        <taxon>Zooshikellaceae</taxon>
        <taxon>Spartinivicinus</taxon>
    </lineage>
</organism>
<sequence>MTEESDEETKQDVERLKEEVSKLIDDIDHSYYRIPKEEFESITVSKITKDVSEQLHGRISTWRNWVGITIVVLSFFGINQLPKLITEVKEDINKEVEENMDKHIKKSIKPLEDRLSYKLDTLNEQYKALHRAQENIFPKVISTVQETAKTATNKEFENIKSQLLSLQKSALEIEVEKILKNIKAKKISYSTAAKQFKSLVSRALETKDKNFFPKFLDSYVKVLVNAERWLEVHKLQTEFEKDFSFSYYTWVNIAIADMSLYEKSHSPLYKERAVYAYHQALNLLPDYGTPYAVRLILHMIDYNRSNNSSIKENEKTAALKLINNINAGRDVITSYETYNYLNRMKSDRYLKEFILSLEGLFPNEMEIMRSRYQQELDYLNKKNKKPKTGNKLSMGQQENFFIVG</sequence>
<name>A0A853I9C5_9GAMM</name>
<evidence type="ECO:0000313" key="2">
    <source>
        <dbReference type="Proteomes" id="UP000569732"/>
    </source>
</evidence>
<dbReference type="Proteomes" id="UP000569732">
    <property type="component" value="Unassembled WGS sequence"/>
</dbReference>
<keyword evidence="2" id="KW-1185">Reference proteome</keyword>
<dbReference type="AlphaFoldDB" id="A0A853I9C5"/>
<evidence type="ECO:0000313" key="1">
    <source>
        <dbReference type="EMBL" id="NYZ66471.1"/>
    </source>
</evidence>
<dbReference type="EMBL" id="JACCKB010000014">
    <property type="protein sequence ID" value="NYZ66471.1"/>
    <property type="molecule type" value="Genomic_DNA"/>
</dbReference>